<name>A0ABP9VK63_9BACT</name>
<evidence type="ECO:0000313" key="1">
    <source>
        <dbReference type="EMBL" id="GAA5505590.1"/>
    </source>
</evidence>
<reference evidence="1 2" key="1">
    <citation type="submission" date="2024-02" db="EMBL/GenBank/DDBJ databases">
        <title>Rhodopirellula caenicola NBRC 110016.</title>
        <authorList>
            <person name="Ichikawa N."/>
            <person name="Katano-Makiyama Y."/>
            <person name="Hidaka K."/>
        </authorList>
    </citation>
    <scope>NUCLEOTIDE SEQUENCE [LARGE SCALE GENOMIC DNA]</scope>
    <source>
        <strain evidence="1 2">NBRC 110016</strain>
    </source>
</reference>
<comment type="caution">
    <text evidence="1">The sequence shown here is derived from an EMBL/GenBank/DDBJ whole genome shotgun (WGS) entry which is preliminary data.</text>
</comment>
<keyword evidence="2" id="KW-1185">Reference proteome</keyword>
<gene>
    <name evidence="1" type="ORF">Rcae01_01035</name>
</gene>
<organism evidence="1 2">
    <name type="scientific">Novipirellula caenicola</name>
    <dbReference type="NCBI Taxonomy" id="1536901"/>
    <lineage>
        <taxon>Bacteria</taxon>
        <taxon>Pseudomonadati</taxon>
        <taxon>Planctomycetota</taxon>
        <taxon>Planctomycetia</taxon>
        <taxon>Pirellulales</taxon>
        <taxon>Pirellulaceae</taxon>
        <taxon>Novipirellula</taxon>
    </lineage>
</organism>
<protein>
    <submittedName>
        <fullName evidence="1">Uncharacterized protein</fullName>
    </submittedName>
</protein>
<accession>A0ABP9VK63</accession>
<dbReference type="RefSeq" id="WP_345682616.1">
    <property type="nucleotide sequence ID" value="NZ_BAABRO010000002.1"/>
</dbReference>
<dbReference type="EMBL" id="BAABRO010000002">
    <property type="protein sequence ID" value="GAA5505590.1"/>
    <property type="molecule type" value="Genomic_DNA"/>
</dbReference>
<proteinExistence type="predicted"/>
<sequence>MSDFKPRNLQHRDGYIRFEDENELEYEVYGDDSRFDIARELAANSSTVLEQTENMIRSFIKFDGEYHPNHVEVLASNEDDGSSCLVRFSFEARKNPHEFGYTYFDVYVSIREPPNPKFWPTKFVVGFW</sequence>
<dbReference type="Proteomes" id="UP001416858">
    <property type="component" value="Unassembled WGS sequence"/>
</dbReference>
<evidence type="ECO:0000313" key="2">
    <source>
        <dbReference type="Proteomes" id="UP001416858"/>
    </source>
</evidence>